<protein>
    <submittedName>
        <fullName evidence="4">Lytic murein transglycosylase</fullName>
        <ecNumber evidence="4">2.4.-.-</ecNumber>
    </submittedName>
</protein>
<dbReference type="InterPro" id="IPR023346">
    <property type="entry name" value="Lysozyme-like_dom_sf"/>
</dbReference>
<dbReference type="RefSeq" id="WP_340269971.1">
    <property type="nucleotide sequence ID" value="NZ_JBBEOG010000005.1"/>
</dbReference>
<keyword evidence="4" id="KW-0808">Transferase</keyword>
<reference evidence="5" key="1">
    <citation type="journal article" date="2019" name="Int. J. Syst. Evol. Microbiol.">
        <title>The Global Catalogue of Microorganisms (GCM) 10K type strain sequencing project: providing services to taxonomists for standard genome sequencing and annotation.</title>
        <authorList>
            <consortium name="The Broad Institute Genomics Platform"/>
            <consortium name="The Broad Institute Genome Sequencing Center for Infectious Disease"/>
            <person name="Wu L."/>
            <person name="Ma J."/>
        </authorList>
    </citation>
    <scope>NUCLEOTIDE SEQUENCE [LARGE SCALE GENOMIC DNA]</scope>
    <source>
        <strain evidence="5">CCUG 43114</strain>
    </source>
</reference>
<evidence type="ECO:0000313" key="5">
    <source>
        <dbReference type="Proteomes" id="UP001596122"/>
    </source>
</evidence>
<feature type="region of interest" description="Disordered" evidence="1">
    <location>
        <begin position="569"/>
        <end position="588"/>
    </location>
</feature>
<feature type="compositionally biased region" description="Low complexity" evidence="1">
    <location>
        <begin position="484"/>
        <end position="520"/>
    </location>
</feature>
<dbReference type="GO" id="GO:0016757">
    <property type="term" value="F:glycosyltransferase activity"/>
    <property type="evidence" value="ECO:0007669"/>
    <property type="project" value="UniProtKB-KW"/>
</dbReference>
<dbReference type="PANTHER" id="PTHR30163:SF8">
    <property type="entry name" value="LYTIC MUREIN TRANSGLYCOSYLASE"/>
    <property type="match status" value="1"/>
</dbReference>
<dbReference type="PANTHER" id="PTHR30163">
    <property type="entry name" value="MEMBRANE-BOUND LYTIC MUREIN TRANSGLYCOSYLASE B"/>
    <property type="match status" value="1"/>
</dbReference>
<feature type="compositionally biased region" description="Low complexity" evidence="1">
    <location>
        <begin position="436"/>
        <end position="468"/>
    </location>
</feature>
<proteinExistence type="predicted"/>
<dbReference type="EMBL" id="JBHSLD010000014">
    <property type="protein sequence ID" value="MFC5381986.1"/>
    <property type="molecule type" value="Genomic_DNA"/>
</dbReference>
<dbReference type="InterPro" id="IPR043426">
    <property type="entry name" value="MltB-like"/>
</dbReference>
<keyword evidence="4" id="KW-0328">Glycosyltransferase</keyword>
<name>A0ABW0GT40_9MICO</name>
<gene>
    <name evidence="4" type="ORF">ACFPJ6_14505</name>
</gene>
<keyword evidence="2" id="KW-0472">Membrane</keyword>
<keyword evidence="2" id="KW-0812">Transmembrane</keyword>
<feature type="compositionally biased region" description="Low complexity" evidence="1">
    <location>
        <begin position="9"/>
        <end position="38"/>
    </location>
</feature>
<evidence type="ECO:0000259" key="3">
    <source>
        <dbReference type="Pfam" id="PF13406"/>
    </source>
</evidence>
<evidence type="ECO:0000256" key="2">
    <source>
        <dbReference type="SAM" id="Phobius"/>
    </source>
</evidence>
<comment type="caution">
    <text evidence="4">The sequence shown here is derived from an EMBL/GenBank/DDBJ whole genome shotgun (WGS) entry which is preliminary data.</text>
</comment>
<dbReference type="InterPro" id="IPR031304">
    <property type="entry name" value="SLT_2"/>
</dbReference>
<feature type="domain" description="Transglycosylase SLT" evidence="3">
    <location>
        <begin position="178"/>
        <end position="304"/>
    </location>
</feature>
<evidence type="ECO:0000313" key="4">
    <source>
        <dbReference type="EMBL" id="MFC5381986.1"/>
    </source>
</evidence>
<evidence type="ECO:0000256" key="1">
    <source>
        <dbReference type="SAM" id="MobiDB-lite"/>
    </source>
</evidence>
<sequence>MTRGRTGDAAGQASTAAASSAPPASAAQARARAAHRGSGAPRVRRVAVALVAVASVALGAATAGGAVPAVEQPQDVLAAGVGGLPDMDLEGWRHDASAPGWDTAAGQSRAPGAVPGGAAAGVAGEDGWYDWDTWPDGVVAGADAFGAPFEIPGGEEVRGSAVPGGLAASGIPEPTLRAYRAAAEVLRRERPGCGVDWALLAGIGRVESNHGRFGGAVVTTDGVSVPRILGVRLDGSLANTMVIRDTDGGALDGDTAYDRALGPMQFLPGTWARWGSDGDRDGVRNPQDIDDAALAAARYLCAVGVDLRGPDVSQAIRRYNNSAEYVSLVLATASGYRSGGVSPLPAGGPVSPLPPLPPGWTPPVLRPGGPVGGVPTPGVPTTVPSVPASTPTPSVRPTTSPRPVPPSTQTPRPPVVGAPGEPTTPPSTGAPDEGWTPAEPSGEPTTGTTGRPKVVVTPSAEPTTEPSSTPTPTPSPEPSPEPSSEPSATPSVPPSSEASAPVSSEPSAAPASGEATTAPSGDVTAPAACSPEATDPATGTCYPPCPDGVVAVEGAEPGAAEGLEPCLVVDGRPVDPRTGAVLDPAREP</sequence>
<accession>A0ABW0GT40</accession>
<feature type="compositionally biased region" description="Pro residues" evidence="1">
    <location>
        <begin position="353"/>
        <end position="365"/>
    </location>
</feature>
<feature type="compositionally biased region" description="Pro residues" evidence="1">
    <location>
        <begin position="400"/>
        <end position="416"/>
    </location>
</feature>
<keyword evidence="2" id="KW-1133">Transmembrane helix</keyword>
<dbReference type="Pfam" id="PF13406">
    <property type="entry name" value="SLT_2"/>
    <property type="match status" value="1"/>
</dbReference>
<dbReference type="Gene3D" id="1.10.530.10">
    <property type="match status" value="1"/>
</dbReference>
<dbReference type="Proteomes" id="UP001596122">
    <property type="component" value="Unassembled WGS sequence"/>
</dbReference>
<dbReference type="EC" id="2.4.-.-" evidence="4"/>
<feature type="compositionally biased region" description="Pro residues" evidence="1">
    <location>
        <begin position="469"/>
        <end position="483"/>
    </location>
</feature>
<feature type="transmembrane region" description="Helical" evidence="2">
    <location>
        <begin position="46"/>
        <end position="67"/>
    </location>
</feature>
<keyword evidence="5" id="KW-1185">Reference proteome</keyword>
<organism evidence="4 5">
    <name type="scientific">Aquipuribacter nitratireducens</name>
    <dbReference type="NCBI Taxonomy" id="650104"/>
    <lineage>
        <taxon>Bacteria</taxon>
        <taxon>Bacillati</taxon>
        <taxon>Actinomycetota</taxon>
        <taxon>Actinomycetes</taxon>
        <taxon>Micrococcales</taxon>
        <taxon>Intrasporangiaceae</taxon>
        <taxon>Aquipuribacter</taxon>
    </lineage>
</organism>
<dbReference type="SUPFAM" id="SSF53955">
    <property type="entry name" value="Lysozyme-like"/>
    <property type="match status" value="1"/>
</dbReference>
<feature type="region of interest" description="Disordered" evidence="1">
    <location>
        <begin position="1"/>
        <end position="38"/>
    </location>
</feature>
<feature type="region of interest" description="Disordered" evidence="1">
    <location>
        <begin position="353"/>
        <end position="547"/>
    </location>
</feature>
<feature type="compositionally biased region" description="Low complexity" evidence="1">
    <location>
        <begin position="366"/>
        <end position="399"/>
    </location>
</feature>
<dbReference type="CDD" id="cd13399">
    <property type="entry name" value="Slt35-like"/>
    <property type="match status" value="1"/>
</dbReference>